<dbReference type="EMBL" id="KZ664782">
    <property type="protein sequence ID" value="PPS03253.1"/>
    <property type="molecule type" value="Genomic_DNA"/>
</dbReference>
<name>A0A2P5XIU7_GOSBA</name>
<dbReference type="SMART" id="SM00575">
    <property type="entry name" value="ZnF_PMZ"/>
    <property type="match status" value="1"/>
</dbReference>
<dbReference type="Pfam" id="PF04434">
    <property type="entry name" value="SWIM"/>
    <property type="match status" value="1"/>
</dbReference>
<dbReference type="InterPro" id="IPR007527">
    <property type="entry name" value="Znf_SWIM"/>
</dbReference>
<keyword evidence="2 4" id="KW-0863">Zinc-finger</keyword>
<dbReference type="GO" id="GO:0008270">
    <property type="term" value="F:zinc ion binding"/>
    <property type="evidence" value="ECO:0007669"/>
    <property type="project" value="UniProtKB-KW"/>
</dbReference>
<proteinExistence type="predicted"/>
<dbReference type="Proteomes" id="UP000239757">
    <property type="component" value="Unassembled WGS sequence"/>
</dbReference>
<dbReference type="PROSITE" id="PS50966">
    <property type="entry name" value="ZF_SWIM"/>
    <property type="match status" value="1"/>
</dbReference>
<dbReference type="PANTHER" id="PTHR31973">
    <property type="entry name" value="POLYPROTEIN, PUTATIVE-RELATED"/>
    <property type="match status" value="1"/>
</dbReference>
<dbReference type="InterPro" id="IPR006564">
    <property type="entry name" value="Znf_PMZ"/>
</dbReference>
<dbReference type="AlphaFoldDB" id="A0A2P5XIU7"/>
<evidence type="ECO:0000313" key="7">
    <source>
        <dbReference type="Proteomes" id="UP000239757"/>
    </source>
</evidence>
<evidence type="ECO:0000313" key="6">
    <source>
        <dbReference type="EMBL" id="PPS03253.1"/>
    </source>
</evidence>
<gene>
    <name evidence="6" type="ORF">GOBAR_AA17414</name>
</gene>
<dbReference type="InterPro" id="IPR018289">
    <property type="entry name" value="MULE_transposase_dom"/>
</dbReference>
<reference evidence="6 7" key="1">
    <citation type="submission" date="2015-01" db="EMBL/GenBank/DDBJ databases">
        <title>Genome of allotetraploid Gossypium barbadense reveals genomic plasticity and fiber elongation in cotton evolution.</title>
        <authorList>
            <person name="Chen X."/>
            <person name="Liu X."/>
            <person name="Zhao B."/>
            <person name="Zheng H."/>
            <person name="Hu Y."/>
            <person name="Lu G."/>
            <person name="Yang C."/>
            <person name="Chen J."/>
            <person name="Shan C."/>
            <person name="Zhang L."/>
            <person name="Zhou Y."/>
            <person name="Wang L."/>
            <person name="Guo W."/>
            <person name="Bai Y."/>
            <person name="Ruan J."/>
            <person name="Shangguan X."/>
            <person name="Mao Y."/>
            <person name="Jiang J."/>
            <person name="Zhu Y."/>
            <person name="Lei J."/>
            <person name="Kang H."/>
            <person name="Chen S."/>
            <person name="He X."/>
            <person name="Wang R."/>
            <person name="Wang Y."/>
            <person name="Chen J."/>
            <person name="Wang L."/>
            <person name="Yu S."/>
            <person name="Wang B."/>
            <person name="Wei J."/>
            <person name="Song S."/>
            <person name="Lu X."/>
            <person name="Gao Z."/>
            <person name="Gu W."/>
            <person name="Deng X."/>
            <person name="Ma D."/>
            <person name="Wang S."/>
            <person name="Liang W."/>
            <person name="Fang L."/>
            <person name="Cai C."/>
            <person name="Zhu X."/>
            <person name="Zhou B."/>
            <person name="Zhang Y."/>
            <person name="Chen Z."/>
            <person name="Xu S."/>
            <person name="Zhu R."/>
            <person name="Wang S."/>
            <person name="Zhang T."/>
            <person name="Zhao G."/>
        </authorList>
    </citation>
    <scope>NUCLEOTIDE SEQUENCE [LARGE SCALE GENOMIC DNA]</scope>
    <source>
        <strain evidence="7">cv. Xinhai21</strain>
        <tissue evidence="6">Leaf</tissue>
    </source>
</reference>
<evidence type="ECO:0000256" key="4">
    <source>
        <dbReference type="PROSITE-ProRule" id="PRU00325"/>
    </source>
</evidence>
<dbReference type="Pfam" id="PF10551">
    <property type="entry name" value="MULE"/>
    <property type="match status" value="1"/>
</dbReference>
<evidence type="ECO:0000256" key="2">
    <source>
        <dbReference type="ARBA" id="ARBA00022771"/>
    </source>
</evidence>
<evidence type="ECO:0000256" key="1">
    <source>
        <dbReference type="ARBA" id="ARBA00022723"/>
    </source>
</evidence>
<protein>
    <recommendedName>
        <fullName evidence="5">SWIM-type domain-containing protein</fullName>
    </recommendedName>
</protein>
<evidence type="ECO:0000259" key="5">
    <source>
        <dbReference type="PROSITE" id="PS50966"/>
    </source>
</evidence>
<dbReference type="OrthoDB" id="1426028at2759"/>
<feature type="domain" description="SWIM-type" evidence="5">
    <location>
        <begin position="251"/>
        <end position="283"/>
    </location>
</feature>
<keyword evidence="1" id="KW-0479">Metal-binding</keyword>
<organism evidence="6 7">
    <name type="scientific">Gossypium barbadense</name>
    <name type="common">Sea Island cotton</name>
    <name type="synonym">Hibiscus barbadensis</name>
    <dbReference type="NCBI Taxonomy" id="3634"/>
    <lineage>
        <taxon>Eukaryota</taxon>
        <taxon>Viridiplantae</taxon>
        <taxon>Streptophyta</taxon>
        <taxon>Embryophyta</taxon>
        <taxon>Tracheophyta</taxon>
        <taxon>Spermatophyta</taxon>
        <taxon>Magnoliopsida</taxon>
        <taxon>eudicotyledons</taxon>
        <taxon>Gunneridae</taxon>
        <taxon>Pentapetalae</taxon>
        <taxon>rosids</taxon>
        <taxon>malvids</taxon>
        <taxon>Malvales</taxon>
        <taxon>Malvaceae</taxon>
        <taxon>Malvoideae</taxon>
        <taxon>Gossypium</taxon>
    </lineage>
</organism>
<sequence length="351" mass="40989">MDSDMLDSLILLTLKANPKTSVSVLIANIRSKLKYTPSYHKVLERYIPGCIIDLETAPTYYNDRLLRGCQDGSGRIIPIAFAITPRESADDWDFFLSRLRRHMYPQPDRCVILDRGTRILAAIERQGSQWHRTHHRYCLRHVASNYYGQYRSTTERRQVTNMGYEISKDRFHEMLAVLRSVNKEALFPKRAVSYKGQMQGGHVWCAKVLRDINKVKARANIMHIVCHDRDNLWFPVAEFDRPNQGIIGGQYRVHLRNRTCGCGVFDALRYPCAHVIAACQNLRLDPMTYVDQVYKIENMYNIWRHVFPPIPDERKWLSVSLASFKLLPDRELHRKPKGRPCSTRIRNNMDI</sequence>
<keyword evidence="3" id="KW-0862">Zinc</keyword>
<dbReference type="PANTHER" id="PTHR31973:SF195">
    <property type="entry name" value="MUDR FAMILY TRANSPOSASE"/>
    <property type="match status" value="1"/>
</dbReference>
<evidence type="ECO:0000256" key="3">
    <source>
        <dbReference type="ARBA" id="ARBA00022833"/>
    </source>
</evidence>
<accession>A0A2P5XIU7</accession>